<organism evidence="1 2">
    <name type="scientific">Didymella exigua CBS 183.55</name>
    <dbReference type="NCBI Taxonomy" id="1150837"/>
    <lineage>
        <taxon>Eukaryota</taxon>
        <taxon>Fungi</taxon>
        <taxon>Dikarya</taxon>
        <taxon>Ascomycota</taxon>
        <taxon>Pezizomycotina</taxon>
        <taxon>Dothideomycetes</taxon>
        <taxon>Pleosporomycetidae</taxon>
        <taxon>Pleosporales</taxon>
        <taxon>Pleosporineae</taxon>
        <taxon>Didymellaceae</taxon>
        <taxon>Didymella</taxon>
    </lineage>
</organism>
<dbReference type="EMBL" id="ML979010">
    <property type="protein sequence ID" value="KAF1923073.1"/>
    <property type="molecule type" value="Genomic_DNA"/>
</dbReference>
<evidence type="ECO:0008006" key="3">
    <source>
        <dbReference type="Google" id="ProtNLM"/>
    </source>
</evidence>
<reference evidence="1" key="1">
    <citation type="journal article" date="2020" name="Stud. Mycol.">
        <title>101 Dothideomycetes genomes: a test case for predicting lifestyles and emergence of pathogens.</title>
        <authorList>
            <person name="Haridas S."/>
            <person name="Albert R."/>
            <person name="Binder M."/>
            <person name="Bloem J."/>
            <person name="Labutti K."/>
            <person name="Salamov A."/>
            <person name="Andreopoulos B."/>
            <person name="Baker S."/>
            <person name="Barry K."/>
            <person name="Bills G."/>
            <person name="Bluhm B."/>
            <person name="Cannon C."/>
            <person name="Castanera R."/>
            <person name="Culley D."/>
            <person name="Daum C."/>
            <person name="Ezra D."/>
            <person name="Gonzalez J."/>
            <person name="Henrissat B."/>
            <person name="Kuo A."/>
            <person name="Liang C."/>
            <person name="Lipzen A."/>
            <person name="Lutzoni F."/>
            <person name="Magnuson J."/>
            <person name="Mondo S."/>
            <person name="Nolan M."/>
            <person name="Ohm R."/>
            <person name="Pangilinan J."/>
            <person name="Park H.-J."/>
            <person name="Ramirez L."/>
            <person name="Alfaro M."/>
            <person name="Sun H."/>
            <person name="Tritt A."/>
            <person name="Yoshinaga Y."/>
            <person name="Zwiers L.-H."/>
            <person name="Turgeon B."/>
            <person name="Goodwin S."/>
            <person name="Spatafora J."/>
            <person name="Crous P."/>
            <person name="Grigoriev I."/>
        </authorList>
    </citation>
    <scope>NUCLEOTIDE SEQUENCE</scope>
    <source>
        <strain evidence="1">CBS 183.55</strain>
    </source>
</reference>
<sequence>MALDFVKSADDLLSRHDTLSPVLHSTAVQLKLTHANICLAAGDIDRSRSLYAGIVQMVDVTDEETADLVAIARLKFAEIILNERRTDGQRLVRESILHFEDQTTRRGQGQWARALFYKALLGSNDSEKQSKKRARRALEDVCEEFGLSQPPEGELSKKDFEVVLELGYR</sequence>
<dbReference type="AlphaFoldDB" id="A0A6A5R672"/>
<dbReference type="RefSeq" id="XP_033443326.1">
    <property type="nucleotide sequence ID" value="XM_033598803.1"/>
</dbReference>
<protein>
    <recommendedName>
        <fullName evidence="3">TPR-like protein</fullName>
    </recommendedName>
</protein>
<dbReference type="GeneID" id="54356470"/>
<keyword evidence="2" id="KW-1185">Reference proteome</keyword>
<dbReference type="OrthoDB" id="5394701at2759"/>
<gene>
    <name evidence="1" type="ORF">M421DRAFT_9979</name>
</gene>
<dbReference type="Proteomes" id="UP000800082">
    <property type="component" value="Unassembled WGS sequence"/>
</dbReference>
<proteinExistence type="predicted"/>
<accession>A0A6A5R672</accession>
<evidence type="ECO:0000313" key="1">
    <source>
        <dbReference type="EMBL" id="KAF1923073.1"/>
    </source>
</evidence>
<name>A0A6A5R672_9PLEO</name>
<evidence type="ECO:0000313" key="2">
    <source>
        <dbReference type="Proteomes" id="UP000800082"/>
    </source>
</evidence>